<protein>
    <submittedName>
        <fullName evidence="2">Uncharacterized protein</fullName>
    </submittedName>
</protein>
<dbReference type="EMBL" id="KV417756">
    <property type="protein sequence ID" value="KZP07274.1"/>
    <property type="molecule type" value="Genomic_DNA"/>
</dbReference>
<feature type="compositionally biased region" description="Basic and acidic residues" evidence="1">
    <location>
        <begin position="96"/>
        <end position="107"/>
    </location>
</feature>
<accession>A0A167XJ83</accession>
<organism evidence="2 3">
    <name type="scientific">Athelia psychrophila</name>
    <dbReference type="NCBI Taxonomy" id="1759441"/>
    <lineage>
        <taxon>Eukaryota</taxon>
        <taxon>Fungi</taxon>
        <taxon>Dikarya</taxon>
        <taxon>Basidiomycota</taxon>
        <taxon>Agaricomycotina</taxon>
        <taxon>Agaricomycetes</taxon>
        <taxon>Agaricomycetidae</taxon>
        <taxon>Atheliales</taxon>
        <taxon>Atheliaceae</taxon>
        <taxon>Athelia</taxon>
    </lineage>
</organism>
<feature type="region of interest" description="Disordered" evidence="1">
    <location>
        <begin position="235"/>
        <end position="254"/>
    </location>
</feature>
<feature type="compositionally biased region" description="Polar residues" evidence="1">
    <location>
        <begin position="135"/>
        <end position="145"/>
    </location>
</feature>
<reference evidence="2 3" key="1">
    <citation type="journal article" date="2016" name="Mol. Biol. Evol.">
        <title>Comparative Genomics of Early-Diverging Mushroom-Forming Fungi Provides Insights into the Origins of Lignocellulose Decay Capabilities.</title>
        <authorList>
            <person name="Nagy L.G."/>
            <person name="Riley R."/>
            <person name="Tritt A."/>
            <person name="Adam C."/>
            <person name="Daum C."/>
            <person name="Floudas D."/>
            <person name="Sun H."/>
            <person name="Yadav J.S."/>
            <person name="Pangilinan J."/>
            <person name="Larsson K.H."/>
            <person name="Matsuura K."/>
            <person name="Barry K."/>
            <person name="Labutti K."/>
            <person name="Kuo R."/>
            <person name="Ohm R.A."/>
            <person name="Bhattacharya S.S."/>
            <person name="Shirouzu T."/>
            <person name="Yoshinaga Y."/>
            <person name="Martin F.M."/>
            <person name="Grigoriev I.V."/>
            <person name="Hibbett D.S."/>
        </authorList>
    </citation>
    <scope>NUCLEOTIDE SEQUENCE [LARGE SCALE GENOMIC DNA]</scope>
    <source>
        <strain evidence="2 3">CBS 109695</strain>
    </source>
</reference>
<feature type="region of interest" description="Disordered" evidence="1">
    <location>
        <begin position="1"/>
        <end position="111"/>
    </location>
</feature>
<dbReference type="Proteomes" id="UP000076532">
    <property type="component" value="Unassembled WGS sequence"/>
</dbReference>
<sequence length="254" mass="26956">MALKRKRSTTASGDTRQTKRTAEGKARAVEREIIDLTLSSDDEDGDKAANKSGDGQAVPMDVDAEGGANAKDNGLPIPPSLPLPLPPPPSRYGHRKQVEDSASHPEPDNQAELEVACEPTAEPAALPLQEPPLTSNSPHTTSTIAKTEPTDAPLLDSIPPSRPSLTHAHVRLAFKKGEDHLLCLACLIGTSTTTIIPPTNAAAVDHLAAAHGEWVTSLLTQSPVELKGAWKMMKAERGRNEGMTGRASRSGREE</sequence>
<evidence type="ECO:0000313" key="2">
    <source>
        <dbReference type="EMBL" id="KZP07274.1"/>
    </source>
</evidence>
<feature type="region of interest" description="Disordered" evidence="1">
    <location>
        <begin position="126"/>
        <end position="162"/>
    </location>
</feature>
<proteinExistence type="predicted"/>
<evidence type="ECO:0000313" key="3">
    <source>
        <dbReference type="Proteomes" id="UP000076532"/>
    </source>
</evidence>
<dbReference type="AlphaFoldDB" id="A0A167XJ83"/>
<feature type="compositionally biased region" description="Basic and acidic residues" evidence="1">
    <location>
        <begin position="16"/>
        <end position="34"/>
    </location>
</feature>
<name>A0A167XJ83_9AGAM</name>
<evidence type="ECO:0000256" key="1">
    <source>
        <dbReference type="SAM" id="MobiDB-lite"/>
    </source>
</evidence>
<feature type="compositionally biased region" description="Pro residues" evidence="1">
    <location>
        <begin position="76"/>
        <end position="90"/>
    </location>
</feature>
<keyword evidence="3" id="KW-1185">Reference proteome</keyword>
<gene>
    <name evidence="2" type="ORF">FIBSPDRAFT_875671</name>
</gene>